<dbReference type="Proteomes" id="UP000018296">
    <property type="component" value="Unassembled WGS sequence"/>
</dbReference>
<name>V6J0H8_9BACL</name>
<sequence>MKKRFVSFLVLAAVLLFGLIVSTPASAASYKNTYYTTKGAHLYKDKKGVKVIRTLPSGSKLYLTHKSTKGYYFVTYGKTSGYINVKDLSKSRYATFKDFKGSWFLNKKSKHSQYEISITKNYIYYNYYPNALIGAVKLNEAVIRNNTLILKNVTLRRDGTQVWGKLTQTLKLTESNGKKILVVSKPSNKEISNFHGTALKK</sequence>
<gene>
    <name evidence="2" type="ORF">P343_18110</name>
</gene>
<feature type="chain" id="PRO_5004746919" description="SH3b domain-containing protein" evidence="1">
    <location>
        <begin position="28"/>
        <end position="201"/>
    </location>
</feature>
<protein>
    <recommendedName>
        <fullName evidence="4">SH3b domain-containing protein</fullName>
    </recommendedName>
</protein>
<comment type="caution">
    <text evidence="2">The sequence shown here is derived from an EMBL/GenBank/DDBJ whole genome shotgun (WGS) entry which is preliminary data.</text>
</comment>
<dbReference type="PATRIC" id="fig|1395513.3.peg.3663"/>
<evidence type="ECO:0000256" key="1">
    <source>
        <dbReference type="SAM" id="SignalP"/>
    </source>
</evidence>
<accession>V6J0H8</accession>
<dbReference type="RefSeq" id="WP_023511796.1">
    <property type="nucleotide sequence ID" value="NZ_AWTC01000029.1"/>
</dbReference>
<evidence type="ECO:0000313" key="3">
    <source>
        <dbReference type="Proteomes" id="UP000018296"/>
    </source>
</evidence>
<proteinExistence type="predicted"/>
<organism evidence="2 3">
    <name type="scientific">Sporolactobacillus laevolacticus DSM 442</name>
    <dbReference type="NCBI Taxonomy" id="1395513"/>
    <lineage>
        <taxon>Bacteria</taxon>
        <taxon>Bacillati</taxon>
        <taxon>Bacillota</taxon>
        <taxon>Bacilli</taxon>
        <taxon>Bacillales</taxon>
        <taxon>Sporolactobacillaceae</taxon>
        <taxon>Sporolactobacillus</taxon>
    </lineage>
</organism>
<evidence type="ECO:0000313" key="2">
    <source>
        <dbReference type="EMBL" id="EST10259.1"/>
    </source>
</evidence>
<feature type="signal peptide" evidence="1">
    <location>
        <begin position="1"/>
        <end position="27"/>
    </location>
</feature>
<evidence type="ECO:0008006" key="4">
    <source>
        <dbReference type="Google" id="ProtNLM"/>
    </source>
</evidence>
<dbReference type="OrthoDB" id="2989033at2"/>
<dbReference type="AlphaFoldDB" id="V6J0H8"/>
<keyword evidence="1" id="KW-0732">Signal</keyword>
<reference evidence="2 3" key="1">
    <citation type="journal article" date="2013" name="Genome Announc.">
        <title>Genome Sequence of Sporolactobacillus laevolacticus DSM442, an Efficient Polymer-Grade D-Lactate Producer from Agricultural Waste Cottonseed as a Nitrogen Source.</title>
        <authorList>
            <person name="Wang H."/>
            <person name="Wang L."/>
            <person name="Ju J."/>
            <person name="Yu B."/>
            <person name="Ma Y."/>
        </authorList>
    </citation>
    <scope>NUCLEOTIDE SEQUENCE [LARGE SCALE GENOMIC DNA]</scope>
    <source>
        <strain evidence="2 3">DSM 442</strain>
    </source>
</reference>
<keyword evidence="3" id="KW-1185">Reference proteome</keyword>
<dbReference type="EMBL" id="AWTC01000029">
    <property type="protein sequence ID" value="EST10259.1"/>
    <property type="molecule type" value="Genomic_DNA"/>
</dbReference>